<dbReference type="InterPro" id="IPR012340">
    <property type="entry name" value="NA-bd_OB-fold"/>
</dbReference>
<dbReference type="SUPFAM" id="SSF50249">
    <property type="entry name" value="Nucleic acid-binding proteins"/>
    <property type="match status" value="1"/>
</dbReference>
<dbReference type="InterPro" id="IPR047112">
    <property type="entry name" value="RecG/Mfd"/>
</dbReference>
<evidence type="ECO:0000256" key="7">
    <source>
        <dbReference type="ARBA" id="ARBA00023204"/>
    </source>
</evidence>
<name>A0A8I1L838_9CORY</name>
<dbReference type="InterPro" id="IPR045562">
    <property type="entry name" value="RecG_dom3_C"/>
</dbReference>
<keyword evidence="7" id="KW-0234">DNA repair</keyword>
<evidence type="ECO:0000256" key="3">
    <source>
        <dbReference type="ARBA" id="ARBA00022801"/>
    </source>
</evidence>
<organism evidence="12 13">
    <name type="scientific">Corynebacterium tuberculostearicum</name>
    <dbReference type="NCBI Taxonomy" id="38304"/>
    <lineage>
        <taxon>Bacteria</taxon>
        <taxon>Bacillati</taxon>
        <taxon>Actinomycetota</taxon>
        <taxon>Actinomycetes</taxon>
        <taxon>Mycobacteriales</taxon>
        <taxon>Corynebacteriaceae</taxon>
        <taxon>Corynebacterium</taxon>
    </lineage>
</organism>
<keyword evidence="5" id="KW-0067">ATP-binding</keyword>
<evidence type="ECO:0000313" key="12">
    <source>
        <dbReference type="EMBL" id="MBK3427118.1"/>
    </source>
</evidence>
<feature type="domain" description="Helicase C-terminal" evidence="11">
    <location>
        <begin position="489"/>
        <end position="648"/>
    </location>
</feature>
<dbReference type="GO" id="GO:0005524">
    <property type="term" value="F:ATP binding"/>
    <property type="evidence" value="ECO:0007669"/>
    <property type="project" value="UniProtKB-KW"/>
</dbReference>
<dbReference type="SMART" id="SM00487">
    <property type="entry name" value="DEXDc"/>
    <property type="match status" value="1"/>
</dbReference>
<dbReference type="Pfam" id="PF17191">
    <property type="entry name" value="RecG_wedge"/>
    <property type="match status" value="1"/>
</dbReference>
<dbReference type="AlphaFoldDB" id="A0A8I1L838"/>
<keyword evidence="1" id="KW-0547">Nucleotide-binding</keyword>
<dbReference type="InterPro" id="IPR033454">
    <property type="entry name" value="RecG_wedge"/>
</dbReference>
<gene>
    <name evidence="12" type="ORF">JDP02_01130</name>
</gene>
<comment type="caution">
    <text evidence="12">The sequence shown here is derived from an EMBL/GenBank/DDBJ whole genome shotgun (WGS) entry which is preliminary data.</text>
</comment>
<dbReference type="Pfam" id="PF00270">
    <property type="entry name" value="DEAD"/>
    <property type="match status" value="1"/>
</dbReference>
<dbReference type="GO" id="GO:0003677">
    <property type="term" value="F:DNA binding"/>
    <property type="evidence" value="ECO:0007669"/>
    <property type="project" value="UniProtKB-KW"/>
</dbReference>
<evidence type="ECO:0000313" key="13">
    <source>
        <dbReference type="Proteomes" id="UP000603369"/>
    </source>
</evidence>
<keyword evidence="4 12" id="KW-0347">Helicase</keyword>
<feature type="region of interest" description="Disordered" evidence="9">
    <location>
        <begin position="140"/>
        <end position="160"/>
    </location>
</feature>
<evidence type="ECO:0000256" key="6">
    <source>
        <dbReference type="ARBA" id="ARBA00023125"/>
    </source>
</evidence>
<evidence type="ECO:0000256" key="8">
    <source>
        <dbReference type="ARBA" id="ARBA00049819"/>
    </source>
</evidence>
<dbReference type="GO" id="GO:0006281">
    <property type="term" value="P:DNA repair"/>
    <property type="evidence" value="ECO:0007669"/>
    <property type="project" value="UniProtKB-KW"/>
</dbReference>
<reference evidence="12 13" key="1">
    <citation type="submission" date="2020-12" db="EMBL/GenBank/DDBJ databases">
        <title>Draft genome sequence of the commensal strain Corynebacterium tuberculostearicum MFP09/CIP 102622 isolated from human skin.</title>
        <authorList>
            <person name="Boukerb A.M."/>
            <person name="Janvier X."/>
            <person name="Feuilloley M.G.J."/>
            <person name="Groboillot A."/>
        </authorList>
    </citation>
    <scope>NUCLEOTIDE SEQUENCE [LARGE SCALE GENOMIC DNA]</scope>
    <source>
        <strain evidence="12 13">CIP 102622</strain>
    </source>
</reference>
<dbReference type="Pfam" id="PF00271">
    <property type="entry name" value="Helicase_C"/>
    <property type="match status" value="1"/>
</dbReference>
<protein>
    <recommendedName>
        <fullName evidence="8">Probable DNA 3'-5' helicase RecG</fullName>
    </recommendedName>
</protein>
<evidence type="ECO:0000256" key="4">
    <source>
        <dbReference type="ARBA" id="ARBA00022806"/>
    </source>
</evidence>
<dbReference type="CDD" id="cd17992">
    <property type="entry name" value="DEXHc_RecG"/>
    <property type="match status" value="1"/>
</dbReference>
<dbReference type="InterPro" id="IPR014001">
    <property type="entry name" value="Helicase_ATP-bd"/>
</dbReference>
<dbReference type="InterPro" id="IPR027417">
    <property type="entry name" value="P-loop_NTPase"/>
</dbReference>
<dbReference type="CDD" id="cd04488">
    <property type="entry name" value="RecG_wedge_OBF"/>
    <property type="match status" value="1"/>
</dbReference>
<dbReference type="SUPFAM" id="SSF52540">
    <property type="entry name" value="P-loop containing nucleoside triphosphate hydrolases"/>
    <property type="match status" value="2"/>
</dbReference>
<dbReference type="SMART" id="SM00490">
    <property type="entry name" value="HELICc"/>
    <property type="match status" value="1"/>
</dbReference>
<dbReference type="PANTHER" id="PTHR47964:SF1">
    <property type="entry name" value="ATP-DEPENDENT DNA HELICASE HOMOLOG RECG, CHLOROPLASTIC"/>
    <property type="match status" value="1"/>
</dbReference>
<evidence type="ECO:0000256" key="5">
    <source>
        <dbReference type="ARBA" id="ARBA00022840"/>
    </source>
</evidence>
<dbReference type="GO" id="GO:0003678">
    <property type="term" value="F:DNA helicase activity"/>
    <property type="evidence" value="ECO:0007669"/>
    <property type="project" value="TreeGrafter"/>
</dbReference>
<dbReference type="PROSITE" id="PS51194">
    <property type="entry name" value="HELICASE_CTER"/>
    <property type="match status" value="1"/>
</dbReference>
<evidence type="ECO:0000259" key="10">
    <source>
        <dbReference type="PROSITE" id="PS51192"/>
    </source>
</evidence>
<keyword evidence="13" id="KW-1185">Reference proteome</keyword>
<evidence type="ECO:0000259" key="11">
    <source>
        <dbReference type="PROSITE" id="PS51194"/>
    </source>
</evidence>
<dbReference type="Gene3D" id="2.40.50.140">
    <property type="entry name" value="Nucleic acid-binding proteins"/>
    <property type="match status" value="1"/>
</dbReference>
<proteinExistence type="predicted"/>
<evidence type="ECO:0000256" key="1">
    <source>
        <dbReference type="ARBA" id="ARBA00022741"/>
    </source>
</evidence>
<evidence type="ECO:0000256" key="9">
    <source>
        <dbReference type="SAM" id="MobiDB-lite"/>
    </source>
</evidence>
<dbReference type="PANTHER" id="PTHR47964">
    <property type="entry name" value="ATP-DEPENDENT DNA HELICASE HOMOLOG RECG, CHLOROPLASTIC"/>
    <property type="match status" value="1"/>
</dbReference>
<evidence type="ECO:0000256" key="2">
    <source>
        <dbReference type="ARBA" id="ARBA00022763"/>
    </source>
</evidence>
<keyword evidence="3" id="KW-0378">Hydrolase</keyword>
<dbReference type="InterPro" id="IPR011545">
    <property type="entry name" value="DEAD/DEAH_box_helicase_dom"/>
</dbReference>
<dbReference type="GO" id="GO:0016787">
    <property type="term" value="F:hydrolase activity"/>
    <property type="evidence" value="ECO:0007669"/>
    <property type="project" value="UniProtKB-KW"/>
</dbReference>
<dbReference type="PROSITE" id="PS51192">
    <property type="entry name" value="HELICASE_ATP_BIND_1"/>
    <property type="match status" value="1"/>
</dbReference>
<dbReference type="Gene3D" id="3.40.50.300">
    <property type="entry name" value="P-loop containing nucleotide triphosphate hydrolases"/>
    <property type="match status" value="2"/>
</dbReference>
<dbReference type="RefSeq" id="WP_200435230.1">
    <property type="nucleotide sequence ID" value="NZ_JAEHFL010000001.1"/>
</dbReference>
<dbReference type="EMBL" id="JAEHFL010000001">
    <property type="protein sequence ID" value="MBK3427118.1"/>
    <property type="molecule type" value="Genomic_DNA"/>
</dbReference>
<dbReference type="InterPro" id="IPR001650">
    <property type="entry name" value="Helicase_C-like"/>
</dbReference>
<feature type="domain" description="Helicase ATP-binding" evidence="10">
    <location>
        <begin position="304"/>
        <end position="467"/>
    </location>
</feature>
<keyword evidence="6" id="KW-0238">DNA-binding</keyword>
<dbReference type="Pfam" id="PF19833">
    <property type="entry name" value="RecG_dom3_C"/>
    <property type="match status" value="1"/>
</dbReference>
<accession>A0A8I1L838</accession>
<sequence length="710" mass="78408">MLGWQDNRPLTEVLAAKDAAKITKALGYETCGELLAHYPRDYIRHNKDVGLGDAAEGDIVTVTGTITGFTRHDSGKTTIINVQLDGSIIATFFNANYVMRMLHRGQRVMMSGKLKFFRNQPQLQQPDFVEIDAFGRPDGELDDYRQPAAESGKKHRPKATGSLRNLSQFGRLDQLLLEREWIPVYPATSKVTSWYIMGAIHYVLSKTPPIEEPLDYQMIISLDKAVREIHEPGEAGPYRAIQRLKYNEALSIGLVMALRQRDAEARTASTMPATLGGYREELLSHLPFDLTEGQRRVISEIEDDLARPLPMMRLLQGEVGSGKTMVATCAMLQAVDAGTQAALLAPTEVLASQHAASIGTSVPEGVKVVLLTGSMRTADKRQALLDIVSGDADIVIGTHAIIQDSVEFFNLGLVVVDEQHRFGVEQRDSLRLKAREGLSPHVLVMTATPIPRTIAMTVFGDLAVSTLTELPGGRKPIQSAVVAEWRPTWVLRALERIREEVAHGHQAYIVCPRIEGKGGVLELAQQLENGPFKGLRVAILHGKMPNKDEVMTSFARGEIDILVSTTVIEVGVDVPNATVMLIRESEHFGVSQLHQLRGRVGRGGNASVCLLHTTAADNTPSFRRITQIAQTSSGFELAELDLRQRQEGDILGTMQSGTHRTLRLLNLADDQDIVERTHTDARAMVLRNPELAEELTRNLSESEQEYLEKN</sequence>
<dbReference type="Proteomes" id="UP000603369">
    <property type="component" value="Unassembled WGS sequence"/>
</dbReference>
<keyword evidence="2" id="KW-0227">DNA damage</keyword>